<dbReference type="InterPro" id="IPR027417">
    <property type="entry name" value="P-loop_NTPase"/>
</dbReference>
<dbReference type="AlphaFoldDB" id="A0A9R0V157"/>
<dbReference type="PANTHER" id="PTHR21529">
    <property type="entry name" value="MAMMARY TURMOR VIRUS RECEPTOR HOMOLOG 1, 2 MTVR1, 2"/>
    <property type="match status" value="1"/>
</dbReference>
<proteinExistence type="predicted"/>
<reference evidence="2 3" key="1">
    <citation type="submission" date="2017-09" db="EMBL/GenBank/DDBJ databases">
        <authorList>
            <consortium name="International Durum Wheat Genome Sequencing Consortium (IDWGSC)"/>
            <person name="Milanesi L."/>
        </authorList>
    </citation>
    <scope>NUCLEOTIDE SEQUENCE [LARGE SCALE GENOMIC DNA]</scope>
    <source>
        <strain evidence="3">cv. Svevo</strain>
    </source>
</reference>
<dbReference type="Gramene" id="TRITD1Av1G181600.2">
    <property type="protein sequence ID" value="TRITD1Av1G181600.2"/>
    <property type="gene ID" value="TRITD1Av1G181600"/>
</dbReference>
<dbReference type="Gene3D" id="3.40.50.300">
    <property type="entry name" value="P-loop containing nucleotide triphosphate hydrolases"/>
    <property type="match status" value="1"/>
</dbReference>
<protein>
    <recommendedName>
        <fullName evidence="1">DNA2/NAM7 helicase-like C-terminal domain-containing protein</fullName>
    </recommendedName>
</protein>
<dbReference type="Pfam" id="PF13087">
    <property type="entry name" value="AAA_12"/>
    <property type="match status" value="1"/>
</dbReference>
<dbReference type="EMBL" id="LT934111">
    <property type="protein sequence ID" value="VAH08440.1"/>
    <property type="molecule type" value="Genomic_DNA"/>
</dbReference>
<keyword evidence="3" id="KW-1185">Reference proteome</keyword>
<organism evidence="2 3">
    <name type="scientific">Triticum turgidum subsp. durum</name>
    <name type="common">Durum wheat</name>
    <name type="synonym">Triticum durum</name>
    <dbReference type="NCBI Taxonomy" id="4567"/>
    <lineage>
        <taxon>Eukaryota</taxon>
        <taxon>Viridiplantae</taxon>
        <taxon>Streptophyta</taxon>
        <taxon>Embryophyta</taxon>
        <taxon>Tracheophyta</taxon>
        <taxon>Spermatophyta</taxon>
        <taxon>Magnoliopsida</taxon>
        <taxon>Liliopsida</taxon>
        <taxon>Poales</taxon>
        <taxon>Poaceae</taxon>
        <taxon>BOP clade</taxon>
        <taxon>Pooideae</taxon>
        <taxon>Triticodae</taxon>
        <taxon>Triticeae</taxon>
        <taxon>Triticinae</taxon>
        <taxon>Triticum</taxon>
    </lineage>
</organism>
<dbReference type="InterPro" id="IPR039904">
    <property type="entry name" value="TRANK1"/>
</dbReference>
<evidence type="ECO:0000313" key="2">
    <source>
        <dbReference type="EMBL" id="VAH08440.1"/>
    </source>
</evidence>
<accession>A0A9R0V157</accession>
<sequence length="154" mass="17339">MIPCISLFPNAQFYDRKILHGSNILSPSYDKDYTCLLYGSYTLMNVTDGREDKEGTGNSRRNMVEVAVVLHLIQTIFRCMSKLSPLFSCILSISCLDVLGWKSTGKALSIGVVSSYSLNLMLLKIDLIKNTTHVMAFMCASSLLMVFKEKRMIY</sequence>
<evidence type="ECO:0000259" key="1">
    <source>
        <dbReference type="Pfam" id="PF13087"/>
    </source>
</evidence>
<evidence type="ECO:0000313" key="3">
    <source>
        <dbReference type="Proteomes" id="UP000324705"/>
    </source>
</evidence>
<gene>
    <name evidence="2" type="ORF">TRITD_1Av1G181600</name>
</gene>
<dbReference type="Proteomes" id="UP000324705">
    <property type="component" value="Chromosome 1A"/>
</dbReference>
<dbReference type="OMA" id="SYTHINV"/>
<dbReference type="InterPro" id="IPR041679">
    <property type="entry name" value="DNA2/NAM7-like_C"/>
</dbReference>
<feature type="domain" description="DNA2/NAM7 helicase-like C-terminal" evidence="1">
    <location>
        <begin position="1"/>
        <end position="129"/>
    </location>
</feature>
<name>A0A9R0V157_TRITD</name>
<dbReference type="PANTHER" id="PTHR21529:SF4">
    <property type="entry name" value="TPR AND ANKYRIN REPEAT-CONTAINING PROTEIN 1"/>
    <property type="match status" value="1"/>
</dbReference>